<dbReference type="PANTHER" id="PTHR21277:SF5">
    <property type="entry name" value="TRANSCRIPTIONAL ADAPTER 1"/>
    <property type="match status" value="1"/>
</dbReference>
<dbReference type="OrthoDB" id="122666at2759"/>
<feature type="region of interest" description="Disordered" evidence="5">
    <location>
        <begin position="86"/>
        <end position="176"/>
    </location>
</feature>
<feature type="region of interest" description="Disordered" evidence="5">
    <location>
        <begin position="216"/>
        <end position="243"/>
    </location>
</feature>
<keyword evidence="3" id="KW-0804">Transcription</keyword>
<evidence type="ECO:0000256" key="1">
    <source>
        <dbReference type="ARBA" id="ARBA00004123"/>
    </source>
</evidence>
<dbReference type="Pfam" id="PF12767">
    <property type="entry name" value="SAGA-Tad1"/>
    <property type="match status" value="1"/>
</dbReference>
<reference evidence="6" key="1">
    <citation type="submission" date="2021-02" db="EMBL/GenBank/DDBJ databases">
        <authorList>
            <person name="Palmer J.M."/>
        </authorList>
    </citation>
    <scope>NUCLEOTIDE SEQUENCE</scope>
    <source>
        <strain evidence="6">SCRP734</strain>
    </source>
</reference>
<proteinExistence type="predicted"/>
<dbReference type="GO" id="GO:0006357">
    <property type="term" value="P:regulation of transcription by RNA polymerase II"/>
    <property type="evidence" value="ECO:0007669"/>
    <property type="project" value="TreeGrafter"/>
</dbReference>
<evidence type="ECO:0000256" key="5">
    <source>
        <dbReference type="SAM" id="MobiDB-lite"/>
    </source>
</evidence>
<dbReference type="GO" id="GO:0005634">
    <property type="term" value="C:nucleus"/>
    <property type="evidence" value="ECO:0007669"/>
    <property type="project" value="UniProtKB-SubCell"/>
</dbReference>
<sequence length="243" mass="26723">MAEPRAEPPTPLSSVQKLKLQLFHRLQRRHRDAWKRYWGSFQLYLAAKLSLEEFHALAEELLGPDKHLHNKFVVALLSTAYQEVGDGELRRDPQPPSALQLQDHNGEGGGDAEVEMAANGGPSPTSGSDPLLQIIKEEGARHVGGDSEQRSRVPQDPHEVLGRKRPRSSVAPADNNAEEAAVNKLIHLDRDTSQHVHDHTDHHSAQLLMGLGKYAATTISPSSPSSSSRGFEPRVSSSDGRRD</sequence>
<protein>
    <submittedName>
        <fullName evidence="6">Uncharacterized protein</fullName>
    </submittedName>
</protein>
<keyword evidence="2" id="KW-0805">Transcription regulation</keyword>
<evidence type="ECO:0000256" key="4">
    <source>
        <dbReference type="ARBA" id="ARBA00023242"/>
    </source>
</evidence>
<evidence type="ECO:0000256" key="3">
    <source>
        <dbReference type="ARBA" id="ARBA00023163"/>
    </source>
</evidence>
<dbReference type="GO" id="GO:0003713">
    <property type="term" value="F:transcription coactivator activity"/>
    <property type="evidence" value="ECO:0007669"/>
    <property type="project" value="TreeGrafter"/>
</dbReference>
<evidence type="ECO:0000313" key="7">
    <source>
        <dbReference type="Proteomes" id="UP000694044"/>
    </source>
</evidence>
<dbReference type="EMBL" id="JAGDFM010000043">
    <property type="protein sequence ID" value="KAG7389544.1"/>
    <property type="molecule type" value="Genomic_DNA"/>
</dbReference>
<keyword evidence="4" id="KW-0539">Nucleus</keyword>
<evidence type="ECO:0000256" key="2">
    <source>
        <dbReference type="ARBA" id="ARBA00023015"/>
    </source>
</evidence>
<dbReference type="PANTHER" id="PTHR21277">
    <property type="entry name" value="TRANSCRIPTIONAL ADAPTER 1"/>
    <property type="match status" value="1"/>
</dbReference>
<organism evidence="6 7">
    <name type="scientific">Phytophthora pseudosyringae</name>
    <dbReference type="NCBI Taxonomy" id="221518"/>
    <lineage>
        <taxon>Eukaryota</taxon>
        <taxon>Sar</taxon>
        <taxon>Stramenopiles</taxon>
        <taxon>Oomycota</taxon>
        <taxon>Peronosporomycetes</taxon>
        <taxon>Peronosporales</taxon>
        <taxon>Peronosporaceae</taxon>
        <taxon>Phytophthora</taxon>
    </lineage>
</organism>
<evidence type="ECO:0000313" key="6">
    <source>
        <dbReference type="EMBL" id="KAG7389544.1"/>
    </source>
</evidence>
<comment type="subcellular location">
    <subcellularLocation>
        <location evidence="1">Nucleus</location>
    </subcellularLocation>
</comment>
<keyword evidence="7" id="KW-1185">Reference proteome</keyword>
<gene>
    <name evidence="6" type="ORF">PHYPSEUDO_010189</name>
</gene>
<dbReference type="GO" id="GO:0000124">
    <property type="term" value="C:SAGA complex"/>
    <property type="evidence" value="ECO:0007669"/>
    <property type="project" value="TreeGrafter"/>
</dbReference>
<name>A0A8T1WBB3_9STRA</name>
<dbReference type="AlphaFoldDB" id="A0A8T1WBB3"/>
<comment type="caution">
    <text evidence="6">The sequence shown here is derived from an EMBL/GenBank/DDBJ whole genome shotgun (WGS) entry which is preliminary data.</text>
</comment>
<feature type="compositionally biased region" description="Basic and acidic residues" evidence="5">
    <location>
        <begin position="135"/>
        <end position="162"/>
    </location>
</feature>
<dbReference type="Proteomes" id="UP000694044">
    <property type="component" value="Unassembled WGS sequence"/>
</dbReference>
<accession>A0A8T1WBB3</accession>
<dbReference type="InterPro" id="IPR024738">
    <property type="entry name" value="Hfi1/Tada1"/>
</dbReference>